<gene>
    <name evidence="2" type="ORF">TWF694_009006</name>
</gene>
<dbReference type="EMBL" id="JAVHJO010000005">
    <property type="protein sequence ID" value="KAK6540187.1"/>
    <property type="molecule type" value="Genomic_DNA"/>
</dbReference>
<sequence>MKVTAILATGASLAMGAAATSVGFNTPASLLDAFKRDHPDKANWPIVVACDRNTINGVNWDRERGRIETADTFGSARDCDITWCNPNGGNCHFKLLGDGGANNWWQQGWNRNNKDLCYPGNC</sequence>
<keyword evidence="3" id="KW-1185">Reference proteome</keyword>
<protein>
    <submittedName>
        <fullName evidence="2">Uncharacterized protein</fullName>
    </submittedName>
</protein>
<evidence type="ECO:0000313" key="3">
    <source>
        <dbReference type="Proteomes" id="UP001365542"/>
    </source>
</evidence>
<name>A0AAV9XGW6_9PEZI</name>
<feature type="signal peptide" evidence="1">
    <location>
        <begin position="1"/>
        <end position="19"/>
    </location>
</feature>
<dbReference type="Proteomes" id="UP001365542">
    <property type="component" value="Unassembled WGS sequence"/>
</dbReference>
<evidence type="ECO:0000313" key="2">
    <source>
        <dbReference type="EMBL" id="KAK6540187.1"/>
    </source>
</evidence>
<dbReference type="AlphaFoldDB" id="A0AAV9XGW6"/>
<reference evidence="2 3" key="1">
    <citation type="submission" date="2019-10" db="EMBL/GenBank/DDBJ databases">
        <authorList>
            <person name="Palmer J.M."/>
        </authorList>
    </citation>
    <scope>NUCLEOTIDE SEQUENCE [LARGE SCALE GENOMIC DNA]</scope>
    <source>
        <strain evidence="2 3">TWF694</strain>
    </source>
</reference>
<keyword evidence="1" id="KW-0732">Signal</keyword>
<feature type="chain" id="PRO_5043664920" evidence="1">
    <location>
        <begin position="20"/>
        <end position="122"/>
    </location>
</feature>
<evidence type="ECO:0000256" key="1">
    <source>
        <dbReference type="SAM" id="SignalP"/>
    </source>
</evidence>
<comment type="caution">
    <text evidence="2">The sequence shown here is derived from an EMBL/GenBank/DDBJ whole genome shotgun (WGS) entry which is preliminary data.</text>
</comment>
<proteinExistence type="predicted"/>
<accession>A0AAV9XGW6</accession>
<organism evidence="2 3">
    <name type="scientific">Orbilia ellipsospora</name>
    <dbReference type="NCBI Taxonomy" id="2528407"/>
    <lineage>
        <taxon>Eukaryota</taxon>
        <taxon>Fungi</taxon>
        <taxon>Dikarya</taxon>
        <taxon>Ascomycota</taxon>
        <taxon>Pezizomycotina</taxon>
        <taxon>Orbiliomycetes</taxon>
        <taxon>Orbiliales</taxon>
        <taxon>Orbiliaceae</taxon>
        <taxon>Orbilia</taxon>
    </lineage>
</organism>